<dbReference type="RefSeq" id="WP_010851550.1">
    <property type="nucleotide sequence ID" value="NZ_HF570956.1"/>
</dbReference>
<evidence type="ECO:0000313" key="8">
    <source>
        <dbReference type="Proteomes" id="UP000013167"/>
    </source>
</evidence>
<dbReference type="PANTHER" id="PTHR33507">
    <property type="entry name" value="INNER MEMBRANE PROTEIN YBBJ"/>
    <property type="match status" value="1"/>
</dbReference>
<dbReference type="InterPro" id="IPR002810">
    <property type="entry name" value="NfeD-like_C"/>
</dbReference>
<dbReference type="eggNOG" id="COG1585">
    <property type="taxonomic scope" value="Bacteria"/>
</dbReference>
<dbReference type="Pfam" id="PF01957">
    <property type="entry name" value="NfeD"/>
    <property type="match status" value="1"/>
</dbReference>
<dbReference type="GO" id="GO:0005886">
    <property type="term" value="C:plasma membrane"/>
    <property type="evidence" value="ECO:0007669"/>
    <property type="project" value="TreeGrafter"/>
</dbReference>
<dbReference type="EMBL" id="CAIZ01000011">
    <property type="protein sequence ID" value="CCH68646.1"/>
    <property type="molecule type" value="Genomic_DNA"/>
</dbReference>
<keyword evidence="4 5" id="KW-0472">Membrane</keyword>
<dbReference type="AlphaFoldDB" id="N0DZ60"/>
<proteinExistence type="predicted"/>
<feature type="domain" description="NfeD-like C-terminal" evidence="6">
    <location>
        <begin position="89"/>
        <end position="145"/>
    </location>
</feature>
<evidence type="ECO:0000259" key="6">
    <source>
        <dbReference type="Pfam" id="PF01957"/>
    </source>
</evidence>
<protein>
    <submittedName>
        <fullName evidence="7">Putative integral membrane protein</fullName>
    </submittedName>
</protein>
<dbReference type="SUPFAM" id="SSF141322">
    <property type="entry name" value="NfeD domain-like"/>
    <property type="match status" value="1"/>
</dbReference>
<dbReference type="Proteomes" id="UP000013167">
    <property type="component" value="Unassembled WGS sequence"/>
</dbReference>
<dbReference type="Gene3D" id="2.40.50.140">
    <property type="entry name" value="Nucleic acid-binding proteins"/>
    <property type="match status" value="1"/>
</dbReference>
<evidence type="ECO:0000256" key="3">
    <source>
        <dbReference type="ARBA" id="ARBA00022989"/>
    </source>
</evidence>
<keyword evidence="3 5" id="KW-1133">Transmembrane helix</keyword>
<dbReference type="OrthoDB" id="3174252at2"/>
<dbReference type="PANTHER" id="PTHR33507:SF3">
    <property type="entry name" value="INNER MEMBRANE PROTEIN YBBJ"/>
    <property type="match status" value="1"/>
</dbReference>
<comment type="subcellular location">
    <subcellularLocation>
        <location evidence="1">Membrane</location>
        <topology evidence="1">Multi-pass membrane protein</topology>
    </subcellularLocation>
</comment>
<dbReference type="InterPro" id="IPR052165">
    <property type="entry name" value="Membrane_assoc_protease"/>
</dbReference>
<keyword evidence="8" id="KW-1185">Reference proteome</keyword>
<keyword evidence="2 5" id="KW-0812">Transmembrane</keyword>
<comment type="caution">
    <text evidence="7">The sequence shown here is derived from an EMBL/GenBank/DDBJ whole genome shotgun (WGS) entry which is preliminary data.</text>
</comment>
<sequence length="156" mass="15906">MEWLTDSPWLAWIAIALILAAIEAATVDFVFVMLAGGALAGALTAGLGGGLAAQVIIAVAVAALLLAVVRPIIRRHFVEGEVDHGIGASSLVGREARVIETVTETNGRIKLGGETWSARVPAHAESCPPGSDVQVIALHGATAIVVAAPHPVAEPT</sequence>
<reference evidence="7 8" key="1">
    <citation type="journal article" date="2013" name="ISME J.">
        <title>A metabolic model for members of the genus Tetrasphaera involved in enhanced biological phosphorus removal.</title>
        <authorList>
            <person name="Kristiansen R."/>
            <person name="Nguyen H.T.T."/>
            <person name="Saunders A.M."/>
            <person name="Nielsen J.L."/>
            <person name="Wimmer R."/>
            <person name="Le V.Q."/>
            <person name="McIlroy S.J."/>
            <person name="Petrovski S."/>
            <person name="Seviour R.J."/>
            <person name="Calteau A."/>
            <person name="Nielsen K.L."/>
            <person name="Nielsen P.H."/>
        </authorList>
    </citation>
    <scope>NUCLEOTIDE SEQUENCE [LARGE SCALE GENOMIC DNA]</scope>
    <source>
        <strain evidence="7 8">Lp2</strain>
    </source>
</reference>
<evidence type="ECO:0000256" key="4">
    <source>
        <dbReference type="ARBA" id="ARBA00023136"/>
    </source>
</evidence>
<gene>
    <name evidence="7" type="ORF">BN10_1080044</name>
</gene>
<evidence type="ECO:0000313" key="7">
    <source>
        <dbReference type="EMBL" id="CCH68646.1"/>
    </source>
</evidence>
<dbReference type="InterPro" id="IPR012340">
    <property type="entry name" value="NA-bd_OB-fold"/>
</dbReference>
<name>N0DZ60_9MICO</name>
<evidence type="ECO:0000256" key="1">
    <source>
        <dbReference type="ARBA" id="ARBA00004141"/>
    </source>
</evidence>
<feature type="transmembrane region" description="Helical" evidence="5">
    <location>
        <begin position="50"/>
        <end position="69"/>
    </location>
</feature>
<dbReference type="HOGENOM" id="CLU_116732_2_0_11"/>
<organism evidence="7 8">
    <name type="scientific">Phycicoccus elongatus Lp2</name>
    <dbReference type="NCBI Taxonomy" id="1193181"/>
    <lineage>
        <taxon>Bacteria</taxon>
        <taxon>Bacillati</taxon>
        <taxon>Actinomycetota</taxon>
        <taxon>Actinomycetes</taxon>
        <taxon>Micrococcales</taxon>
        <taxon>Intrasporangiaceae</taxon>
        <taxon>Phycicoccus</taxon>
    </lineage>
</organism>
<evidence type="ECO:0000256" key="2">
    <source>
        <dbReference type="ARBA" id="ARBA00022692"/>
    </source>
</evidence>
<accession>N0DZ60</accession>
<dbReference type="STRING" id="1193181.BN10_1080044"/>
<evidence type="ECO:0000256" key="5">
    <source>
        <dbReference type="SAM" id="Phobius"/>
    </source>
</evidence>